<dbReference type="SUPFAM" id="SSF75304">
    <property type="entry name" value="Amidase signature (AS) enzymes"/>
    <property type="match status" value="1"/>
</dbReference>
<accession>A0A512NFV9</accession>
<protein>
    <recommendedName>
        <fullName evidence="2">Indoleacetamide hydrolase</fullName>
    </recommendedName>
</protein>
<dbReference type="Proteomes" id="UP000321058">
    <property type="component" value="Unassembled WGS sequence"/>
</dbReference>
<dbReference type="InterPro" id="IPR020556">
    <property type="entry name" value="Amidase_CS"/>
</dbReference>
<gene>
    <name evidence="5" type="ORF">RSO01_49800</name>
</gene>
<name>A0A512NFV9_9HYPH</name>
<dbReference type="PANTHER" id="PTHR11895">
    <property type="entry name" value="TRANSAMIDASE"/>
    <property type="match status" value="1"/>
</dbReference>
<sequence length="421" mass="44814">MTDLTRLTARQAAGLVRKGQVSPLELVDAAIARIAEVEPAVNALPILCFDRARDQAKRMMREGAAALERPLAGLPIAVKDLSRLQGVRTTWGSPIFSDHVADRSDIGVETLERNGAIPVAKSNVPELGIGANTTNPLFGATRNPWNTDLTPGGSSGGAAVSVATGEVWLAGGSDGGCSLRVPASFCSVATLRPTPGRIASGTTSPVGPRYALWETLAVEGTIGRTVGDVALMFQAQVGAHPLDPRSMPADGTSFLAAVVEANRDRVKRDMIWNIERGKALTSGVIAEAERRRADIVRRMAAFFERYDFLLCPAACTPPFDVNWPALMELEGHRFEHYYDWYTICFVISLTANPAMSVPCGFTREGLPVGLQIIGPHRGEAGLLSTGRLVEEMAGISSRVPIDPRGPARSAPVVQPSTQAAS</sequence>
<comment type="caution">
    <text evidence="5">The sequence shown here is derived from an EMBL/GenBank/DDBJ whole genome shotgun (WGS) entry which is preliminary data.</text>
</comment>
<proteinExistence type="predicted"/>
<dbReference type="InterPro" id="IPR023631">
    <property type="entry name" value="Amidase_dom"/>
</dbReference>
<dbReference type="OrthoDB" id="7245165at2"/>
<evidence type="ECO:0000256" key="2">
    <source>
        <dbReference type="ARBA" id="ARBA00021874"/>
    </source>
</evidence>
<dbReference type="Pfam" id="PF01425">
    <property type="entry name" value="Amidase"/>
    <property type="match status" value="2"/>
</dbReference>
<evidence type="ECO:0000313" key="6">
    <source>
        <dbReference type="Proteomes" id="UP000321058"/>
    </source>
</evidence>
<reference evidence="5 6" key="1">
    <citation type="submission" date="2019-07" db="EMBL/GenBank/DDBJ databases">
        <title>Whole genome shotgun sequence of Reyranella soli NBRC 108950.</title>
        <authorList>
            <person name="Hosoyama A."/>
            <person name="Uohara A."/>
            <person name="Ohji S."/>
            <person name="Ichikawa N."/>
        </authorList>
    </citation>
    <scope>NUCLEOTIDE SEQUENCE [LARGE SCALE GENOMIC DNA]</scope>
    <source>
        <strain evidence="5 6">NBRC 108950</strain>
    </source>
</reference>
<dbReference type="PROSITE" id="PS00571">
    <property type="entry name" value="AMIDASES"/>
    <property type="match status" value="1"/>
</dbReference>
<feature type="domain" description="Amidase" evidence="4">
    <location>
        <begin position="267"/>
        <end position="383"/>
    </location>
</feature>
<dbReference type="AlphaFoldDB" id="A0A512NFV9"/>
<evidence type="ECO:0000256" key="3">
    <source>
        <dbReference type="SAM" id="MobiDB-lite"/>
    </source>
</evidence>
<evidence type="ECO:0000313" key="5">
    <source>
        <dbReference type="EMBL" id="GEP57814.1"/>
    </source>
</evidence>
<feature type="region of interest" description="Disordered" evidence="3">
    <location>
        <begin position="399"/>
        <end position="421"/>
    </location>
</feature>
<dbReference type="InterPro" id="IPR036928">
    <property type="entry name" value="AS_sf"/>
</dbReference>
<evidence type="ECO:0000259" key="4">
    <source>
        <dbReference type="Pfam" id="PF01425"/>
    </source>
</evidence>
<keyword evidence="6" id="KW-1185">Reference proteome</keyword>
<feature type="domain" description="Amidase" evidence="4">
    <location>
        <begin position="25"/>
        <end position="249"/>
    </location>
</feature>
<dbReference type="Gene3D" id="3.90.1300.10">
    <property type="entry name" value="Amidase signature (AS) domain"/>
    <property type="match status" value="2"/>
</dbReference>
<dbReference type="GO" id="GO:0003824">
    <property type="term" value="F:catalytic activity"/>
    <property type="evidence" value="ECO:0007669"/>
    <property type="project" value="InterPro"/>
</dbReference>
<comment type="function">
    <text evidence="1">Hydrolyzes indole-3-acetamide (IAM) into indole-3-acetic acid (IAA).</text>
</comment>
<dbReference type="InterPro" id="IPR000120">
    <property type="entry name" value="Amidase"/>
</dbReference>
<organism evidence="5 6">
    <name type="scientific">Reyranella soli</name>
    <dbReference type="NCBI Taxonomy" id="1230389"/>
    <lineage>
        <taxon>Bacteria</taxon>
        <taxon>Pseudomonadati</taxon>
        <taxon>Pseudomonadota</taxon>
        <taxon>Alphaproteobacteria</taxon>
        <taxon>Hyphomicrobiales</taxon>
        <taxon>Reyranellaceae</taxon>
        <taxon>Reyranella</taxon>
    </lineage>
</organism>
<dbReference type="PANTHER" id="PTHR11895:SF76">
    <property type="entry name" value="INDOLEACETAMIDE HYDROLASE"/>
    <property type="match status" value="1"/>
</dbReference>
<dbReference type="EMBL" id="BKAJ01000088">
    <property type="protein sequence ID" value="GEP57814.1"/>
    <property type="molecule type" value="Genomic_DNA"/>
</dbReference>
<evidence type="ECO:0000256" key="1">
    <source>
        <dbReference type="ARBA" id="ARBA00003871"/>
    </source>
</evidence>